<evidence type="ECO:0000313" key="2">
    <source>
        <dbReference type="Proteomes" id="UP000011529"/>
    </source>
</evidence>
<organism evidence="1 2">
    <name type="scientific">Rhodopirellula europaea 6C</name>
    <dbReference type="NCBI Taxonomy" id="1263867"/>
    <lineage>
        <taxon>Bacteria</taxon>
        <taxon>Pseudomonadati</taxon>
        <taxon>Planctomycetota</taxon>
        <taxon>Planctomycetia</taxon>
        <taxon>Pirellulales</taxon>
        <taxon>Pirellulaceae</taxon>
        <taxon>Rhodopirellula</taxon>
    </lineage>
</organism>
<dbReference type="AlphaFoldDB" id="M2ANZ3"/>
<comment type="caution">
    <text evidence="1">The sequence shown here is derived from an EMBL/GenBank/DDBJ whole genome shotgun (WGS) entry which is preliminary data.</text>
</comment>
<dbReference type="PATRIC" id="fig|1263867.3.peg.503"/>
<sequence length="124" mass="13605">MIEFGTIELDGSELIQTLTLSLFDSEPVPVDTHGTFNEAMKRIKFDDFDSEAVSIAVTPVESPITIEATRFHPREWTVYRLSGSSAELVGHFTGEQAKAEAEKLQRAGEGLLIGTPYLASYPEG</sequence>
<protein>
    <submittedName>
        <fullName evidence="1">Uncharacterized protein</fullName>
    </submittedName>
</protein>
<reference evidence="1" key="1">
    <citation type="submission" date="2012-11" db="EMBL/GenBank/DDBJ databases">
        <title>Permanent draft genomes of Rhodopirellula europaea strain SH398 and 6C.</title>
        <authorList>
            <person name="Richter M."/>
            <person name="Richter-Heitmann T."/>
            <person name="Frank C."/>
            <person name="Harder J."/>
            <person name="Glockner F.O."/>
        </authorList>
    </citation>
    <scope>NUCLEOTIDE SEQUENCE</scope>
    <source>
        <strain evidence="1">6C</strain>
    </source>
</reference>
<accession>M2ANZ3</accession>
<evidence type="ECO:0000313" key="1">
    <source>
        <dbReference type="EMBL" id="EMB18835.1"/>
    </source>
</evidence>
<gene>
    <name evidence="1" type="ORF">RE6C_00468</name>
</gene>
<keyword evidence="2" id="KW-1185">Reference proteome</keyword>
<name>M2ANZ3_9BACT</name>
<reference evidence="1" key="2">
    <citation type="journal article" date="2013" name="Mar. Genomics">
        <title>Expression of sulfatases in Rhodopirellula baltica and the diversity of sulfatases in the genus Rhodopirellula.</title>
        <authorList>
            <person name="Wegner C.E."/>
            <person name="Richter-Heitmann T."/>
            <person name="Klindworth A."/>
            <person name="Klockow C."/>
            <person name="Richter M."/>
            <person name="Achstetter T."/>
            <person name="Glockner F.O."/>
            <person name="Harder J."/>
        </authorList>
    </citation>
    <scope>NUCLEOTIDE SEQUENCE [LARGE SCALE GENOMIC DNA]</scope>
    <source>
        <strain evidence="1">6C</strain>
    </source>
</reference>
<dbReference type="EMBL" id="ANMO01000025">
    <property type="protein sequence ID" value="EMB18835.1"/>
    <property type="molecule type" value="Genomic_DNA"/>
</dbReference>
<dbReference type="Proteomes" id="UP000011529">
    <property type="component" value="Unassembled WGS sequence"/>
</dbReference>
<proteinExistence type="predicted"/>